<dbReference type="EMBL" id="CAJFCJ010000013">
    <property type="protein sequence ID" value="CAD5120689.1"/>
    <property type="molecule type" value="Genomic_DNA"/>
</dbReference>
<gene>
    <name evidence="2" type="ORF">DGYR_LOCUS8746</name>
</gene>
<dbReference type="GO" id="GO:0016020">
    <property type="term" value="C:membrane"/>
    <property type="evidence" value="ECO:0007669"/>
    <property type="project" value="InterPro"/>
</dbReference>
<sequence>MKCCGASGPADYEEQTAPCAVEYLQEGCTDKLIAFLNQPQIISLILATCSSVATLMIIGMVFSAWLCCSIRRSSRA</sequence>
<evidence type="ECO:0000313" key="2">
    <source>
        <dbReference type="EMBL" id="CAD5120689.1"/>
    </source>
</evidence>
<keyword evidence="3" id="KW-1185">Reference proteome</keyword>
<evidence type="ECO:0000256" key="1">
    <source>
        <dbReference type="SAM" id="Phobius"/>
    </source>
</evidence>
<proteinExistence type="predicted"/>
<keyword evidence="1" id="KW-0812">Transmembrane</keyword>
<comment type="caution">
    <text evidence="2">The sequence shown here is derived from an EMBL/GenBank/DDBJ whole genome shotgun (WGS) entry which is preliminary data.</text>
</comment>
<accession>A0A7I8VWT2</accession>
<feature type="transmembrane region" description="Helical" evidence="1">
    <location>
        <begin position="41"/>
        <end position="68"/>
    </location>
</feature>
<name>A0A7I8VWT2_9ANNE</name>
<organism evidence="2 3">
    <name type="scientific">Dimorphilus gyrociliatus</name>
    <dbReference type="NCBI Taxonomy" id="2664684"/>
    <lineage>
        <taxon>Eukaryota</taxon>
        <taxon>Metazoa</taxon>
        <taxon>Spiralia</taxon>
        <taxon>Lophotrochozoa</taxon>
        <taxon>Annelida</taxon>
        <taxon>Polychaeta</taxon>
        <taxon>Polychaeta incertae sedis</taxon>
        <taxon>Dinophilidae</taxon>
        <taxon>Dimorphilus</taxon>
    </lineage>
</organism>
<dbReference type="SUPFAM" id="SSF48652">
    <property type="entry name" value="Tetraspanin"/>
    <property type="match status" value="1"/>
</dbReference>
<keyword evidence="1" id="KW-0472">Membrane</keyword>
<keyword evidence="1" id="KW-1133">Transmembrane helix</keyword>
<dbReference type="InterPro" id="IPR008952">
    <property type="entry name" value="Tetraspanin_EC2_sf"/>
</dbReference>
<reference evidence="2 3" key="1">
    <citation type="submission" date="2020-08" db="EMBL/GenBank/DDBJ databases">
        <authorList>
            <person name="Hejnol A."/>
        </authorList>
    </citation>
    <scope>NUCLEOTIDE SEQUENCE [LARGE SCALE GENOMIC DNA]</scope>
</reference>
<dbReference type="AlphaFoldDB" id="A0A7I8VWT2"/>
<evidence type="ECO:0000313" key="3">
    <source>
        <dbReference type="Proteomes" id="UP000549394"/>
    </source>
</evidence>
<dbReference type="Proteomes" id="UP000549394">
    <property type="component" value="Unassembled WGS sequence"/>
</dbReference>
<protein>
    <submittedName>
        <fullName evidence="2">DgyrCDS9253</fullName>
    </submittedName>
</protein>